<protein>
    <recommendedName>
        <fullName evidence="4 12">Trigger factor</fullName>
        <shortName evidence="12">TF</shortName>
        <ecNumber evidence="3 12">5.2.1.8</ecNumber>
    </recommendedName>
    <alternativeName>
        <fullName evidence="11 12">PPIase</fullName>
    </alternativeName>
</protein>
<dbReference type="InterPro" id="IPR036611">
    <property type="entry name" value="Trigger_fac_ribosome-bd_sf"/>
</dbReference>
<evidence type="ECO:0000313" key="17">
    <source>
        <dbReference type="EMBL" id="MEE3715258.1"/>
    </source>
</evidence>
<evidence type="ECO:0000259" key="15">
    <source>
        <dbReference type="Pfam" id="PF05697"/>
    </source>
</evidence>
<name>A0AAW9PXT5_9CYAN</name>
<dbReference type="AlphaFoldDB" id="A0AAW9PXT5"/>
<comment type="caution">
    <text evidence="17">The sequence shown here is derived from an EMBL/GenBank/DDBJ whole genome shotgun (WGS) entry which is preliminary data.</text>
</comment>
<evidence type="ECO:0000256" key="10">
    <source>
        <dbReference type="ARBA" id="ARBA00024849"/>
    </source>
</evidence>
<dbReference type="Pfam" id="PF05697">
    <property type="entry name" value="Trigger_N"/>
    <property type="match status" value="1"/>
</dbReference>
<dbReference type="InterPro" id="IPR046357">
    <property type="entry name" value="PPIase_dom_sf"/>
</dbReference>
<evidence type="ECO:0000256" key="4">
    <source>
        <dbReference type="ARBA" id="ARBA00016902"/>
    </source>
</evidence>
<dbReference type="Gene3D" id="3.10.50.40">
    <property type="match status" value="1"/>
</dbReference>
<evidence type="ECO:0000256" key="3">
    <source>
        <dbReference type="ARBA" id="ARBA00013194"/>
    </source>
</evidence>
<dbReference type="GO" id="GO:0043022">
    <property type="term" value="F:ribosome binding"/>
    <property type="evidence" value="ECO:0007669"/>
    <property type="project" value="TreeGrafter"/>
</dbReference>
<keyword evidence="13" id="KW-0175">Coiled coil</keyword>
<comment type="catalytic activity">
    <reaction evidence="1 12">
        <text>[protein]-peptidylproline (omega=180) = [protein]-peptidylproline (omega=0)</text>
        <dbReference type="Rhea" id="RHEA:16237"/>
        <dbReference type="Rhea" id="RHEA-COMP:10747"/>
        <dbReference type="Rhea" id="RHEA-COMP:10748"/>
        <dbReference type="ChEBI" id="CHEBI:83833"/>
        <dbReference type="ChEBI" id="CHEBI:83834"/>
        <dbReference type="EC" id="5.2.1.8"/>
    </reaction>
</comment>
<keyword evidence="18" id="KW-1185">Reference proteome</keyword>
<organism evidence="17 18">
    <name type="scientific">Tumidithrix elongata BACA0141</name>
    <dbReference type="NCBI Taxonomy" id="2716417"/>
    <lineage>
        <taxon>Bacteria</taxon>
        <taxon>Bacillati</taxon>
        <taxon>Cyanobacteriota</taxon>
        <taxon>Cyanophyceae</taxon>
        <taxon>Pseudanabaenales</taxon>
        <taxon>Pseudanabaenaceae</taxon>
        <taxon>Tumidithrix</taxon>
        <taxon>Tumidithrix elongata</taxon>
    </lineage>
</organism>
<accession>A0AAW9PXT5</accession>
<dbReference type="Gene3D" id="1.10.3120.10">
    <property type="entry name" value="Trigger factor, C-terminal domain"/>
    <property type="match status" value="1"/>
</dbReference>
<comment type="subcellular location">
    <subcellularLocation>
        <location evidence="12">Cytoplasm</location>
    </subcellularLocation>
    <text evidence="12">About half TF is bound to the ribosome near the polypeptide exit tunnel while the other half is free in the cytoplasm.</text>
</comment>
<dbReference type="GO" id="GO:0005737">
    <property type="term" value="C:cytoplasm"/>
    <property type="evidence" value="ECO:0007669"/>
    <property type="project" value="UniProtKB-SubCell"/>
</dbReference>
<dbReference type="Pfam" id="PF05698">
    <property type="entry name" value="Trigger_C"/>
    <property type="match status" value="1"/>
</dbReference>
<dbReference type="InterPro" id="IPR005215">
    <property type="entry name" value="Trig_fac"/>
</dbReference>
<keyword evidence="6 12" id="KW-0697">Rotamase</keyword>
<evidence type="ECO:0000256" key="1">
    <source>
        <dbReference type="ARBA" id="ARBA00000971"/>
    </source>
</evidence>
<gene>
    <name evidence="12 17" type="primary">tig</name>
    <name evidence="17" type="ORF">V2H45_00705</name>
</gene>
<dbReference type="InterPro" id="IPR037041">
    <property type="entry name" value="Trigger_fac_C_sf"/>
</dbReference>
<dbReference type="Proteomes" id="UP001333818">
    <property type="component" value="Unassembled WGS sequence"/>
</dbReference>
<keyword evidence="9 12" id="KW-0131">Cell cycle</keyword>
<dbReference type="Gene3D" id="3.30.70.1050">
    <property type="entry name" value="Trigger factor ribosome-binding domain"/>
    <property type="match status" value="1"/>
</dbReference>
<keyword evidence="5 12" id="KW-0132">Cell division</keyword>
<comment type="similarity">
    <text evidence="2 12">Belongs to the FKBP-type PPIase family. Tig subfamily.</text>
</comment>
<feature type="domain" description="Trigger factor ribosome-binding bacterial" evidence="15">
    <location>
        <begin position="1"/>
        <end position="151"/>
    </location>
</feature>
<dbReference type="SUPFAM" id="SSF102735">
    <property type="entry name" value="Trigger factor ribosome-binding domain"/>
    <property type="match status" value="1"/>
</dbReference>
<dbReference type="InterPro" id="IPR008880">
    <property type="entry name" value="Trigger_fac_C"/>
</dbReference>
<dbReference type="GO" id="GO:0043335">
    <property type="term" value="P:protein unfolding"/>
    <property type="evidence" value="ECO:0007669"/>
    <property type="project" value="TreeGrafter"/>
</dbReference>
<dbReference type="GO" id="GO:0044183">
    <property type="term" value="F:protein folding chaperone"/>
    <property type="evidence" value="ECO:0007669"/>
    <property type="project" value="TreeGrafter"/>
</dbReference>
<dbReference type="PANTHER" id="PTHR30560:SF3">
    <property type="entry name" value="TRIGGER FACTOR-LIKE PROTEIN TIG, CHLOROPLASTIC"/>
    <property type="match status" value="1"/>
</dbReference>
<dbReference type="EMBL" id="JAZBJZ010000002">
    <property type="protein sequence ID" value="MEE3715258.1"/>
    <property type="molecule type" value="Genomic_DNA"/>
</dbReference>
<comment type="domain">
    <text evidence="12">Consists of 3 domains; the N-terminus binds the ribosome, the middle domain has PPIase activity, while the C-terminus has intrinsic chaperone activity on its own.</text>
</comment>
<evidence type="ECO:0000313" key="18">
    <source>
        <dbReference type="Proteomes" id="UP001333818"/>
    </source>
</evidence>
<dbReference type="SUPFAM" id="SSF109998">
    <property type="entry name" value="Triger factor/SurA peptide-binding domain-like"/>
    <property type="match status" value="1"/>
</dbReference>
<evidence type="ECO:0000256" key="9">
    <source>
        <dbReference type="ARBA" id="ARBA00023306"/>
    </source>
</evidence>
<feature type="compositionally biased region" description="Polar residues" evidence="14">
    <location>
        <begin position="476"/>
        <end position="492"/>
    </location>
</feature>
<dbReference type="NCBIfam" id="TIGR00115">
    <property type="entry name" value="tig"/>
    <property type="match status" value="1"/>
</dbReference>
<dbReference type="InterPro" id="IPR008881">
    <property type="entry name" value="Trigger_fac_ribosome-bd_bac"/>
</dbReference>
<dbReference type="GO" id="GO:0051301">
    <property type="term" value="P:cell division"/>
    <property type="evidence" value="ECO:0007669"/>
    <property type="project" value="UniProtKB-KW"/>
</dbReference>
<dbReference type="RefSeq" id="WP_330481679.1">
    <property type="nucleotide sequence ID" value="NZ_JAZBJZ010000002.1"/>
</dbReference>
<evidence type="ECO:0000256" key="2">
    <source>
        <dbReference type="ARBA" id="ARBA00005464"/>
    </source>
</evidence>
<sequence>MKVTLEKLPASQVGFDIEVEGAKSQAIYDRMVKKLTQTMQVPGFRKGKAPKQLILRQVGIEQINASVLEELIEDTLQKALAEQKDLKAIGGFELVSNIEELIKQFAPGQDLQFKAAIDVQPDVKLNKYQGFEVKAEKIEADLTQVDKTLHDYQVRKSTLVPVENRGAQLDDVATIDLKVIDLETGEEIADASEDGIQVDVNEKDYIPVVVQNLIGVALDETVEIESVFPEDYYPEEYVGKKIKYVVTLRDLKARELPALDDEFAQSISEKETIAELREFLEKRIVDEAEEKTKANKENAILQALVAELEVDLPASLIKQEVNFLVQQQAMYLQRQIDPKYAKQLFTPELVKEMRRINEPEAIVRLKRTLALAEVAKLESVTVPEDAIAARAEEIKQSVQDNNVDPVRLREVVEDELVTEKVLAWLIEKATIELVPEGSLKPAEVEPSSDAETSLEAGSEATSGDAVIDVASETVDSESATTESVEPVSTPSTPKGKGKAKADKQAAKNATNE</sequence>
<evidence type="ECO:0000256" key="5">
    <source>
        <dbReference type="ARBA" id="ARBA00022618"/>
    </source>
</evidence>
<dbReference type="InterPro" id="IPR027304">
    <property type="entry name" value="Trigger_fact/SurA_dom_sf"/>
</dbReference>
<evidence type="ECO:0000256" key="14">
    <source>
        <dbReference type="SAM" id="MobiDB-lite"/>
    </source>
</evidence>
<keyword evidence="12" id="KW-0963">Cytoplasm</keyword>
<reference evidence="17" key="1">
    <citation type="submission" date="2024-01" db="EMBL/GenBank/DDBJ databases">
        <title>Bank of Algae and Cyanobacteria of the Azores (BACA) strain genomes.</title>
        <authorList>
            <person name="Luz R."/>
            <person name="Cordeiro R."/>
            <person name="Fonseca A."/>
            <person name="Goncalves V."/>
        </authorList>
    </citation>
    <scope>NUCLEOTIDE SEQUENCE</scope>
    <source>
        <strain evidence="17">BACA0141</strain>
    </source>
</reference>
<dbReference type="FunFam" id="3.30.70.1050:FF:000004">
    <property type="entry name" value="Trigger factor"/>
    <property type="match status" value="1"/>
</dbReference>
<feature type="domain" description="Trigger factor C-terminal" evidence="16">
    <location>
        <begin position="272"/>
        <end position="434"/>
    </location>
</feature>
<evidence type="ECO:0000256" key="11">
    <source>
        <dbReference type="ARBA" id="ARBA00029986"/>
    </source>
</evidence>
<comment type="function">
    <text evidence="10 12">Involved in protein export. Acts as a chaperone by maintaining the newly synthesized protein in an open conformation. Functions as a peptidyl-prolyl cis-trans isomerase.</text>
</comment>
<dbReference type="PANTHER" id="PTHR30560">
    <property type="entry name" value="TRIGGER FACTOR CHAPERONE AND PEPTIDYL-PROLYL CIS/TRANS ISOMERASE"/>
    <property type="match status" value="1"/>
</dbReference>
<proteinExistence type="inferred from homology"/>
<evidence type="ECO:0000259" key="16">
    <source>
        <dbReference type="Pfam" id="PF05698"/>
    </source>
</evidence>
<evidence type="ECO:0000256" key="8">
    <source>
        <dbReference type="ARBA" id="ARBA00023235"/>
    </source>
</evidence>
<dbReference type="EC" id="5.2.1.8" evidence="3 12"/>
<evidence type="ECO:0000256" key="13">
    <source>
        <dbReference type="SAM" id="Coils"/>
    </source>
</evidence>
<keyword evidence="7 12" id="KW-0143">Chaperone</keyword>
<evidence type="ECO:0000256" key="7">
    <source>
        <dbReference type="ARBA" id="ARBA00023186"/>
    </source>
</evidence>
<feature type="coiled-coil region" evidence="13">
    <location>
        <begin position="277"/>
        <end position="311"/>
    </location>
</feature>
<dbReference type="GO" id="GO:0003755">
    <property type="term" value="F:peptidyl-prolyl cis-trans isomerase activity"/>
    <property type="evidence" value="ECO:0007669"/>
    <property type="project" value="UniProtKB-UniRule"/>
</dbReference>
<evidence type="ECO:0000256" key="12">
    <source>
        <dbReference type="HAMAP-Rule" id="MF_00303"/>
    </source>
</evidence>
<dbReference type="GO" id="GO:0051083">
    <property type="term" value="P:'de novo' cotranslational protein folding"/>
    <property type="evidence" value="ECO:0007669"/>
    <property type="project" value="TreeGrafter"/>
</dbReference>
<dbReference type="SUPFAM" id="SSF54534">
    <property type="entry name" value="FKBP-like"/>
    <property type="match status" value="1"/>
</dbReference>
<evidence type="ECO:0000256" key="6">
    <source>
        <dbReference type="ARBA" id="ARBA00023110"/>
    </source>
</evidence>
<keyword evidence="8 12" id="KW-0413">Isomerase</keyword>
<dbReference type="HAMAP" id="MF_00303">
    <property type="entry name" value="Trigger_factor_Tig"/>
    <property type="match status" value="1"/>
</dbReference>
<feature type="region of interest" description="Disordered" evidence="14">
    <location>
        <begin position="439"/>
        <end position="512"/>
    </location>
</feature>
<dbReference type="GO" id="GO:0015031">
    <property type="term" value="P:protein transport"/>
    <property type="evidence" value="ECO:0007669"/>
    <property type="project" value="UniProtKB-UniRule"/>
</dbReference>